<evidence type="ECO:0000256" key="2">
    <source>
        <dbReference type="ARBA" id="ARBA00022723"/>
    </source>
</evidence>
<sequence length="196" mass="21805">MNPEYPAPLTVTRNTCPLCCKELVTLWVPDDIPFFGEVMHITSLCDCGFKYSDTLILAQHEPVHYELKISGRDDLDARVVRSTSGTVRIPELGVDIEPGPASESFVSNVEGVLDRVEDILEMVTRWDEPDKTERAQELLCIIEKVKAGDFEITVIIEDPIGNSAIIATNAMRRGLTEKEAEGLRTGIVVFEKGEIE</sequence>
<keyword evidence="4" id="KW-0862">Zinc</keyword>
<dbReference type="RefSeq" id="WP_096206929.1">
    <property type="nucleotide sequence ID" value="NZ_FZMP01000219.1"/>
</dbReference>
<evidence type="ECO:0000313" key="7">
    <source>
        <dbReference type="Proteomes" id="UP000218615"/>
    </source>
</evidence>
<dbReference type="InterPro" id="IPR056180">
    <property type="entry name" value="ZPR1_jr_dom"/>
</dbReference>
<dbReference type="InterPro" id="IPR040141">
    <property type="entry name" value="ZPR1"/>
</dbReference>
<dbReference type="InterPro" id="IPR004470">
    <property type="entry name" value="ZPR1-like_arc"/>
</dbReference>
<evidence type="ECO:0000313" key="6">
    <source>
        <dbReference type="EMBL" id="SNQ62350.1"/>
    </source>
</evidence>
<dbReference type="Proteomes" id="UP000218615">
    <property type="component" value="Unassembled WGS sequence"/>
</dbReference>
<dbReference type="InterPro" id="IPR042451">
    <property type="entry name" value="ZPR1_A/B_dom"/>
</dbReference>
<keyword evidence="7" id="KW-1185">Reference proteome</keyword>
<protein>
    <recommendedName>
        <fullName evidence="5">Zinc finger ZPR1-type domain-containing protein</fullName>
    </recommendedName>
</protein>
<dbReference type="SMART" id="SM00709">
    <property type="entry name" value="Zpr1"/>
    <property type="match status" value="1"/>
</dbReference>
<dbReference type="FunFam" id="2.60.120.1040:FF:000008">
    <property type="entry name" value="Zn finger containing protein"/>
    <property type="match status" value="1"/>
</dbReference>
<dbReference type="Pfam" id="PF22794">
    <property type="entry name" value="jr-ZPR1"/>
    <property type="match status" value="1"/>
</dbReference>
<dbReference type="OrthoDB" id="14924at2157"/>
<accession>A0A284VST2</accession>
<evidence type="ECO:0000256" key="1">
    <source>
        <dbReference type="ARBA" id="ARBA00008354"/>
    </source>
</evidence>
<dbReference type="GO" id="GO:0008270">
    <property type="term" value="F:zinc ion binding"/>
    <property type="evidence" value="ECO:0007669"/>
    <property type="project" value="UniProtKB-KW"/>
</dbReference>
<dbReference type="EMBL" id="FZMP01000219">
    <property type="protein sequence ID" value="SNQ62350.1"/>
    <property type="molecule type" value="Genomic_DNA"/>
</dbReference>
<comment type="similarity">
    <text evidence="1">Belongs to the ZPR1 family.</text>
</comment>
<dbReference type="Gene3D" id="2.60.120.1040">
    <property type="entry name" value="ZPR1, A/B domain"/>
    <property type="match status" value="1"/>
</dbReference>
<dbReference type="AlphaFoldDB" id="A0A284VST2"/>
<feature type="domain" description="Zinc finger ZPR1-type" evidence="5">
    <location>
        <begin position="14"/>
        <end position="167"/>
    </location>
</feature>
<reference evidence="7" key="1">
    <citation type="submission" date="2017-06" db="EMBL/GenBank/DDBJ databases">
        <authorList>
            <person name="Cremers G."/>
        </authorList>
    </citation>
    <scope>NUCLEOTIDE SEQUENCE [LARGE SCALE GENOMIC DNA]</scope>
</reference>
<organism evidence="6 7">
    <name type="scientific">Candidatus Methanoperedens nitratireducens</name>
    <dbReference type="NCBI Taxonomy" id="1392998"/>
    <lineage>
        <taxon>Archaea</taxon>
        <taxon>Methanobacteriati</taxon>
        <taxon>Methanobacteriota</taxon>
        <taxon>Stenosarchaea group</taxon>
        <taxon>Methanomicrobia</taxon>
        <taxon>Methanosarcinales</taxon>
        <taxon>ANME-2 cluster</taxon>
        <taxon>Candidatus Methanoperedentaceae</taxon>
        <taxon>Candidatus Methanoperedens</taxon>
    </lineage>
</organism>
<gene>
    <name evidence="6" type="ORF">MNV_700004</name>
</gene>
<name>A0A284VST2_9EURY</name>
<dbReference type="NCBIfam" id="TIGR00340">
    <property type="entry name" value="zpr1_rel"/>
    <property type="match status" value="1"/>
</dbReference>
<keyword evidence="3" id="KW-0863">Zinc-finger</keyword>
<dbReference type="InterPro" id="IPR004457">
    <property type="entry name" value="Znf_ZPR1"/>
</dbReference>
<dbReference type="PANTHER" id="PTHR10876:SF0">
    <property type="entry name" value="ZINC FINGER PROTEIN ZPR1"/>
    <property type="match status" value="1"/>
</dbReference>
<dbReference type="NCBIfam" id="TIGR00310">
    <property type="entry name" value="ZPR1_znf"/>
    <property type="match status" value="1"/>
</dbReference>
<evidence type="ECO:0000259" key="5">
    <source>
        <dbReference type="SMART" id="SM00709"/>
    </source>
</evidence>
<keyword evidence="2" id="KW-0479">Metal-binding</keyword>
<evidence type="ECO:0000256" key="4">
    <source>
        <dbReference type="ARBA" id="ARBA00022833"/>
    </source>
</evidence>
<proteinExistence type="inferred from homology"/>
<dbReference type="PANTHER" id="PTHR10876">
    <property type="entry name" value="ZINC FINGER PROTEIN ZPR1"/>
    <property type="match status" value="1"/>
</dbReference>
<evidence type="ECO:0000256" key="3">
    <source>
        <dbReference type="ARBA" id="ARBA00022771"/>
    </source>
</evidence>